<dbReference type="SUPFAM" id="SSF46785">
    <property type="entry name" value="Winged helix' DNA-binding domain"/>
    <property type="match status" value="1"/>
</dbReference>
<dbReference type="Proteomes" id="UP000319897">
    <property type="component" value="Unassembled WGS sequence"/>
</dbReference>
<dbReference type="Pfam" id="PF03551">
    <property type="entry name" value="PadR"/>
    <property type="match status" value="1"/>
</dbReference>
<evidence type="ECO:0000313" key="3">
    <source>
        <dbReference type="Proteomes" id="UP000319897"/>
    </source>
</evidence>
<dbReference type="InterPro" id="IPR036388">
    <property type="entry name" value="WH-like_DNA-bd_sf"/>
</dbReference>
<feature type="domain" description="Transcription regulator PadR N-terminal" evidence="1">
    <location>
        <begin position="67"/>
        <end position="135"/>
    </location>
</feature>
<dbReference type="OrthoDB" id="9814826at2"/>
<dbReference type="PANTHER" id="PTHR43252">
    <property type="entry name" value="TRANSCRIPTIONAL REGULATOR YQJI"/>
    <property type="match status" value="1"/>
</dbReference>
<dbReference type="InterPro" id="IPR036390">
    <property type="entry name" value="WH_DNA-bd_sf"/>
</dbReference>
<evidence type="ECO:0000259" key="1">
    <source>
        <dbReference type="Pfam" id="PF03551"/>
    </source>
</evidence>
<dbReference type="PANTHER" id="PTHR43252:SF7">
    <property type="entry name" value="TRANSCRIPTIONAL REGULATOR YQJI"/>
    <property type="match status" value="1"/>
</dbReference>
<accession>A0A501XMN8</accession>
<proteinExistence type="predicted"/>
<organism evidence="2 3">
    <name type="scientific">Sandaracinobacter neustonicus</name>
    <dbReference type="NCBI Taxonomy" id="1715348"/>
    <lineage>
        <taxon>Bacteria</taxon>
        <taxon>Pseudomonadati</taxon>
        <taxon>Pseudomonadota</taxon>
        <taxon>Alphaproteobacteria</taxon>
        <taxon>Sphingomonadales</taxon>
        <taxon>Sphingosinicellaceae</taxon>
        <taxon>Sandaracinobacter</taxon>
    </lineage>
</organism>
<keyword evidence="3" id="KW-1185">Reference proteome</keyword>
<gene>
    <name evidence="2" type="ORF">FJQ54_08615</name>
</gene>
<dbReference type="InterPro" id="IPR005149">
    <property type="entry name" value="Tscrpt_reg_PadR_N"/>
</dbReference>
<dbReference type="EMBL" id="VFSU01000023">
    <property type="protein sequence ID" value="TPE61397.1"/>
    <property type="molecule type" value="Genomic_DNA"/>
</dbReference>
<sequence>MHFTHHEGRRCGGRGFAREFGGRFGGGFGFGRFSEGGRGHGGPFGGPGGRHGGRRRRFDAEALRLVVLKLIAEEPRHGYDIIRAMDELSGGNYAPSPGVIYPMLSMLAEMGLIAQAEGDSTRRSFAITPDGEAYLVAHAEAAEAAMARLKALAEAAGVDPTPVRRAMANLAAVLQAKLREGGADKAALLDVAALIDEAAQKIERL</sequence>
<evidence type="ECO:0000313" key="2">
    <source>
        <dbReference type="EMBL" id="TPE61397.1"/>
    </source>
</evidence>
<dbReference type="RefSeq" id="WP_140928014.1">
    <property type="nucleotide sequence ID" value="NZ_VFSU01000023.1"/>
</dbReference>
<name>A0A501XMN8_9SPHN</name>
<comment type="caution">
    <text evidence="2">The sequence shown here is derived from an EMBL/GenBank/DDBJ whole genome shotgun (WGS) entry which is preliminary data.</text>
</comment>
<protein>
    <submittedName>
        <fullName evidence="2">PadR family transcriptional regulator</fullName>
    </submittedName>
</protein>
<reference evidence="2 3" key="1">
    <citation type="submission" date="2019-06" db="EMBL/GenBank/DDBJ databases">
        <authorList>
            <person name="Lee I."/>
            <person name="Jang G.I."/>
            <person name="Hwang C.Y."/>
        </authorList>
    </citation>
    <scope>NUCLEOTIDE SEQUENCE [LARGE SCALE GENOMIC DNA]</scope>
    <source>
        <strain evidence="2 3">PAMC 28131</strain>
    </source>
</reference>
<dbReference type="Gene3D" id="1.10.10.10">
    <property type="entry name" value="Winged helix-like DNA-binding domain superfamily/Winged helix DNA-binding domain"/>
    <property type="match status" value="1"/>
</dbReference>
<dbReference type="AlphaFoldDB" id="A0A501XMN8"/>